<dbReference type="Pfam" id="PF01381">
    <property type="entry name" value="HTH_3"/>
    <property type="match status" value="1"/>
</dbReference>
<dbReference type="SUPFAM" id="SSF47413">
    <property type="entry name" value="lambda repressor-like DNA-binding domains"/>
    <property type="match status" value="1"/>
</dbReference>
<dbReference type="KEGG" id="rhom:FRIFI_0270"/>
<dbReference type="RefSeq" id="WP_166504795.1">
    <property type="nucleotide sequence ID" value="NZ_JAKNTL010000002.1"/>
</dbReference>
<keyword evidence="1" id="KW-0238">DNA-binding</keyword>
<name>A0A2P2BN49_9FIRM</name>
<accession>A0A2P2BN49</accession>
<keyword evidence="4" id="KW-1185">Reference proteome</keyword>
<dbReference type="Gene3D" id="1.10.260.40">
    <property type="entry name" value="lambda repressor-like DNA-binding domains"/>
    <property type="match status" value="1"/>
</dbReference>
<dbReference type="PANTHER" id="PTHR46558:SF11">
    <property type="entry name" value="HTH-TYPE TRANSCRIPTIONAL REGULATOR XRE"/>
    <property type="match status" value="1"/>
</dbReference>
<dbReference type="SUPFAM" id="SSF49367">
    <property type="entry name" value="Superoxide reductase-like"/>
    <property type="match status" value="1"/>
</dbReference>
<dbReference type="InterPro" id="IPR036073">
    <property type="entry name" value="Desulfoferrodoxin_Fe-bd_dom_sf"/>
</dbReference>
<dbReference type="CDD" id="cd00093">
    <property type="entry name" value="HTH_XRE"/>
    <property type="match status" value="1"/>
</dbReference>
<reference evidence="3 4" key="1">
    <citation type="submission" date="2014-09" db="EMBL/GenBank/DDBJ databases">
        <authorList>
            <person name="Hornung B.V."/>
        </authorList>
    </citation>
    <scope>NUCLEOTIDE SEQUENCE [LARGE SCALE GENOMIC DNA]</scope>
    <source>
        <strain evidence="3 4">FRIFI</strain>
    </source>
</reference>
<evidence type="ECO:0000259" key="2">
    <source>
        <dbReference type="PROSITE" id="PS50943"/>
    </source>
</evidence>
<dbReference type="SUPFAM" id="SSF57802">
    <property type="entry name" value="Rubredoxin-like"/>
    <property type="match status" value="1"/>
</dbReference>
<evidence type="ECO:0000256" key="1">
    <source>
        <dbReference type="ARBA" id="ARBA00023125"/>
    </source>
</evidence>
<dbReference type="InterPro" id="IPR010982">
    <property type="entry name" value="Lambda_DNA-bd_dom_sf"/>
</dbReference>
<dbReference type="PANTHER" id="PTHR46558">
    <property type="entry name" value="TRACRIPTIONAL REGULATORY PROTEIN-RELATED-RELATED"/>
    <property type="match status" value="1"/>
</dbReference>
<dbReference type="Gene3D" id="2.60.40.730">
    <property type="entry name" value="SOR catalytic domain"/>
    <property type="match status" value="1"/>
</dbReference>
<dbReference type="GO" id="GO:0003677">
    <property type="term" value="F:DNA binding"/>
    <property type="evidence" value="ECO:0007669"/>
    <property type="project" value="UniProtKB-KW"/>
</dbReference>
<dbReference type="PROSITE" id="PS50943">
    <property type="entry name" value="HTH_CROC1"/>
    <property type="match status" value="1"/>
</dbReference>
<proteinExistence type="predicted"/>
<dbReference type="EMBL" id="LN650648">
    <property type="protein sequence ID" value="CEI71820.1"/>
    <property type="molecule type" value="Genomic_DNA"/>
</dbReference>
<protein>
    <submittedName>
        <fullName evidence="3">Transcriptional regulator, XRE</fullName>
    </submittedName>
</protein>
<feature type="domain" description="HTH cro/C1-type" evidence="2">
    <location>
        <begin position="10"/>
        <end position="64"/>
    </location>
</feature>
<evidence type="ECO:0000313" key="3">
    <source>
        <dbReference type="EMBL" id="CEI71820.1"/>
    </source>
</evidence>
<dbReference type="InterPro" id="IPR001387">
    <property type="entry name" value="Cro/C1-type_HTH"/>
</dbReference>
<evidence type="ECO:0000313" key="4">
    <source>
        <dbReference type="Proteomes" id="UP000245695"/>
    </source>
</evidence>
<dbReference type="SMART" id="SM00530">
    <property type="entry name" value="HTH_XRE"/>
    <property type="match status" value="1"/>
</dbReference>
<dbReference type="GO" id="GO:0016491">
    <property type="term" value="F:oxidoreductase activity"/>
    <property type="evidence" value="ECO:0007669"/>
    <property type="project" value="InterPro"/>
</dbReference>
<sequence>MDCKKVGKLIYELRKEKNMTQKQVAELMNISDKTISKWERGLGCPDISLLLKLSDIFGVSIEGILSGEINLNELEGGNMKNIRFYICDKCGNLITTTGEASISCCGKKIEPSIAKKAEDGHRLNVENIENELFITSEHEMKKEHYISFVAHVKGDRVQIVKQYPEWNMQFRLNQNGRGKLYFYCKEHGLFYQIV</sequence>
<dbReference type="AlphaFoldDB" id="A0A2P2BN49"/>
<gene>
    <name evidence="3" type="ORF">FRIFI_0270</name>
</gene>
<organism evidence="3 4">
    <name type="scientific">Romboutsia hominis</name>
    <dbReference type="NCBI Taxonomy" id="1507512"/>
    <lineage>
        <taxon>Bacteria</taxon>
        <taxon>Bacillati</taxon>
        <taxon>Bacillota</taxon>
        <taxon>Clostridia</taxon>
        <taxon>Peptostreptococcales</taxon>
        <taxon>Peptostreptococcaceae</taxon>
        <taxon>Romboutsia</taxon>
    </lineage>
</organism>
<dbReference type="Proteomes" id="UP000245695">
    <property type="component" value="Chromosome 1"/>
</dbReference>
<dbReference type="GO" id="GO:0005506">
    <property type="term" value="F:iron ion binding"/>
    <property type="evidence" value="ECO:0007669"/>
    <property type="project" value="InterPro"/>
</dbReference>